<dbReference type="Gene3D" id="1.20.58.220">
    <property type="entry name" value="Phosphate transport system protein phou homolog 2, domain 2"/>
    <property type="match status" value="1"/>
</dbReference>
<protein>
    <recommendedName>
        <fullName evidence="3">TIGR00153 family protein</fullName>
    </recommendedName>
</protein>
<dbReference type="PANTHER" id="PTHR36536:SF3">
    <property type="entry name" value="UPF0111 PROTEIN HI_1603"/>
    <property type="match status" value="1"/>
</dbReference>
<reference evidence="2" key="1">
    <citation type="submission" date="2019-06" db="EMBL/GenBank/DDBJ databases">
        <authorList>
            <person name="Murdoch R.W."/>
            <person name="Fathepure B."/>
        </authorList>
    </citation>
    <scope>NUCLEOTIDE SEQUENCE</scope>
</reference>
<dbReference type="SUPFAM" id="SSF109755">
    <property type="entry name" value="PhoU-like"/>
    <property type="match status" value="1"/>
</dbReference>
<dbReference type="InterPro" id="IPR018445">
    <property type="entry name" value="Put_Phosphate_transp_reg"/>
</dbReference>
<comment type="similarity">
    <text evidence="1">Belongs to the UPF0111 family.</text>
</comment>
<dbReference type="EMBL" id="MN079084">
    <property type="protein sequence ID" value="QEA04441.1"/>
    <property type="molecule type" value="Genomic_DNA"/>
</dbReference>
<evidence type="ECO:0000256" key="1">
    <source>
        <dbReference type="ARBA" id="ARBA00008591"/>
    </source>
</evidence>
<sequence>MAPNFFSQLFGKSPVSPLQRHMAEVSACVEELPPFLAAVRAGDWATAEAHQQRIGRIESDADRLKHELRLQLPKGLMLPVARRDLLEVLAMQDKVANRAKDIAGLILGRRMTFPESVAEPMEAFLQRSVDATRQARKAIDELDDLFETGFRGHEVDIVNGMLTELDRIESDTDRLQVTTRRAVFALEDELPPVHVMFIYRIIDWIGSLADRSQRVGSRLQLMLAR</sequence>
<evidence type="ECO:0000313" key="2">
    <source>
        <dbReference type="EMBL" id="QEA04441.1"/>
    </source>
</evidence>
<dbReference type="InterPro" id="IPR038078">
    <property type="entry name" value="PhoU-like_sf"/>
</dbReference>
<organism evidence="2">
    <name type="scientific">uncultured organism</name>
    <dbReference type="NCBI Taxonomy" id="155900"/>
    <lineage>
        <taxon>unclassified sequences</taxon>
        <taxon>environmental samples</taxon>
    </lineage>
</organism>
<dbReference type="Pfam" id="PF01865">
    <property type="entry name" value="PhoU_div"/>
    <property type="match status" value="1"/>
</dbReference>
<name>A0A5B8R7K1_9ZZZZ</name>
<dbReference type="PANTHER" id="PTHR36536">
    <property type="entry name" value="UPF0111 PROTEIN HI_1603"/>
    <property type="match status" value="1"/>
</dbReference>
<dbReference type="AlphaFoldDB" id="A0A5B8R7K1"/>
<dbReference type="InterPro" id="IPR002727">
    <property type="entry name" value="DUF47"/>
</dbReference>
<evidence type="ECO:0008006" key="3">
    <source>
        <dbReference type="Google" id="ProtNLM"/>
    </source>
</evidence>
<dbReference type="NCBIfam" id="TIGR00153">
    <property type="entry name" value="TIGR00153 family protein"/>
    <property type="match status" value="1"/>
</dbReference>
<proteinExistence type="inferred from homology"/>
<gene>
    <name evidence="2" type="ORF">KBTEX_00749</name>
</gene>
<accession>A0A5B8R7K1</accession>